<dbReference type="Pfam" id="PF04299">
    <property type="entry name" value="FMN_bind_2"/>
    <property type="match status" value="1"/>
</dbReference>
<dbReference type="EMBL" id="JABCSC020000002">
    <property type="protein sequence ID" value="NSL55401.1"/>
    <property type="molecule type" value="Genomic_DNA"/>
</dbReference>
<feature type="compositionally biased region" description="Basic and acidic residues" evidence="1">
    <location>
        <begin position="190"/>
        <end position="202"/>
    </location>
</feature>
<dbReference type="PANTHER" id="PTHR35802">
    <property type="entry name" value="PROTEASE SYNTHASE AND SPORULATION PROTEIN PAI 2"/>
    <property type="match status" value="1"/>
</dbReference>
<comment type="caution">
    <text evidence="2">The sequence shown here is derived from an EMBL/GenBank/DDBJ whole genome shotgun (WGS) entry which is preliminary data.</text>
</comment>
<organism evidence="2 3">
    <name type="scientific">Uliginosibacterium aquaticum</name>
    <dbReference type="NCBI Taxonomy" id="2731212"/>
    <lineage>
        <taxon>Bacteria</taxon>
        <taxon>Pseudomonadati</taxon>
        <taxon>Pseudomonadota</taxon>
        <taxon>Betaproteobacteria</taxon>
        <taxon>Rhodocyclales</taxon>
        <taxon>Zoogloeaceae</taxon>
        <taxon>Uliginosibacterium</taxon>
    </lineage>
</organism>
<sequence length="216" mass="24412">MYIPASFREARSEILHAFMQAHPLGLLITHGPSGLQASPLPFLLYPDEGECGVLRAHLARANPHWQDLQGLLECLVVFQGPQAYVTPSWYPSKAETHRAVPTWNYTAVHAWGRPEVTEDAAWLLRQLKDLTEQHEQRRPEPWSLRDLPDDYLAGQLKAIIGIEIPLQRIEGKFKLSQNRNAADRTGVTRGLRDGQDPHRNEAVADLVEYADISTQL</sequence>
<dbReference type="InterPro" id="IPR012349">
    <property type="entry name" value="Split_barrel_FMN-bd"/>
</dbReference>
<dbReference type="Gene3D" id="2.30.110.10">
    <property type="entry name" value="Electron Transport, Fmn-binding Protein, Chain A"/>
    <property type="match status" value="1"/>
</dbReference>
<evidence type="ECO:0000256" key="1">
    <source>
        <dbReference type="SAM" id="MobiDB-lite"/>
    </source>
</evidence>
<dbReference type="InterPro" id="IPR007396">
    <property type="entry name" value="TR_PAI2-type"/>
</dbReference>
<feature type="region of interest" description="Disordered" evidence="1">
    <location>
        <begin position="180"/>
        <end position="202"/>
    </location>
</feature>
<reference evidence="2 3" key="1">
    <citation type="submission" date="2020-06" db="EMBL/GenBank/DDBJ databases">
        <title>Draft genome of Uliginosibacterium sp. IMCC34675.</title>
        <authorList>
            <person name="Song J."/>
        </authorList>
    </citation>
    <scope>NUCLEOTIDE SEQUENCE [LARGE SCALE GENOMIC DNA]</scope>
    <source>
        <strain evidence="2 3">IMCC34675</strain>
    </source>
</reference>
<dbReference type="Proteomes" id="UP000778523">
    <property type="component" value="Unassembled WGS sequence"/>
</dbReference>
<evidence type="ECO:0000313" key="3">
    <source>
        <dbReference type="Proteomes" id="UP000778523"/>
    </source>
</evidence>
<gene>
    <name evidence="2" type="ORF">HJ583_010225</name>
</gene>
<name>A0ABX2IFF3_9RHOO</name>
<keyword evidence="3" id="KW-1185">Reference proteome</keyword>
<accession>A0ABX2IFF3</accession>
<dbReference type="PANTHER" id="PTHR35802:SF1">
    <property type="entry name" value="PROTEASE SYNTHASE AND SPORULATION PROTEIN PAI 2"/>
    <property type="match status" value="1"/>
</dbReference>
<evidence type="ECO:0000313" key="2">
    <source>
        <dbReference type="EMBL" id="NSL55401.1"/>
    </source>
</evidence>
<dbReference type="SUPFAM" id="SSF50475">
    <property type="entry name" value="FMN-binding split barrel"/>
    <property type="match status" value="1"/>
</dbReference>
<dbReference type="RefSeq" id="WP_170021814.1">
    <property type="nucleotide sequence ID" value="NZ_JABCSC020000002.1"/>
</dbReference>
<dbReference type="PIRSF" id="PIRSF010372">
    <property type="entry name" value="PaiB"/>
    <property type="match status" value="1"/>
</dbReference>
<proteinExistence type="predicted"/>
<protein>
    <submittedName>
        <fullName evidence="2">FMN-binding negative transcriptional regulator</fullName>
    </submittedName>
</protein>